<dbReference type="Proteomes" id="UP000278627">
    <property type="component" value="Unassembled WGS sequence"/>
</dbReference>
<name>A0A0N4TZI8_BRUPA</name>
<comment type="function">
    <text evidence="2">As a component of the GATOR1 complex functions as an inhibitor of the amino acid-sensing branch of the TORC1 pathway.</text>
</comment>
<dbReference type="WBParaSite" id="BPAG_0001445801-mRNA-1">
    <property type="protein sequence ID" value="BPAG_0001445801-mRNA-1"/>
    <property type="gene ID" value="BPAG_0001445801"/>
</dbReference>
<evidence type="ECO:0000256" key="2">
    <source>
        <dbReference type="RuleBase" id="RU368069"/>
    </source>
</evidence>
<evidence type="ECO:0000313" key="4">
    <source>
        <dbReference type="EMBL" id="VDN95571.1"/>
    </source>
</evidence>
<dbReference type="InterPro" id="IPR005365">
    <property type="entry name" value="Npr3"/>
</dbReference>
<dbReference type="GO" id="GO:0010508">
    <property type="term" value="P:positive regulation of autophagy"/>
    <property type="evidence" value="ECO:0007669"/>
    <property type="project" value="TreeGrafter"/>
</dbReference>
<dbReference type="GO" id="GO:1990130">
    <property type="term" value="C:GATOR1 complex"/>
    <property type="evidence" value="ECO:0007669"/>
    <property type="project" value="UniProtKB-UniRule"/>
</dbReference>
<reference evidence="6" key="1">
    <citation type="submission" date="2017-02" db="UniProtKB">
        <authorList>
            <consortium name="WormBaseParasite"/>
        </authorList>
    </citation>
    <scope>IDENTIFICATION</scope>
</reference>
<dbReference type="GO" id="GO:0038202">
    <property type="term" value="P:TORC1 signaling"/>
    <property type="evidence" value="ECO:0007669"/>
    <property type="project" value="TreeGrafter"/>
</dbReference>
<proteinExistence type="inferred from homology"/>
<gene>
    <name evidence="4" type="ORF">BPAG_LOCUS14386</name>
</gene>
<sequence>MDEDRYLYSPLGIMFVTMGENHEQVSFAYPFQNASTVTSELQSFSSSEPYPTICAQSLKGSEERNSSDAEQYGVPTKILSHLLSARGICEKPFEIKIDNIRFAGFPKTVSHPTGRSPQTFHVVFILTAKVTADLVTSFQELSRKIAIAIDEEQTRCDYLADQMTIILNEHEKNESLPEGQAFPYHEVLAHCSLAQDLRDIFSDVSEHGVVHVFLNDCIEVGFCVEPRALLHAGLTPKTRSEIEATIRRLRPYHGILLLEDAIPGHDSNPALHFFLKHCHPDQSLISISDSSGLSLFQVLTVVRHLLLWARAIVIYPLCSSNVYTSATSPKPLSRLSEQFSEIFENAHLPTILAQFSPPCTLEEFTNASMYSFSEQTKTHYFQQLRIRMVARLLRDELIMQLHTFLYLMPPFSHEIIDESTMDIDQDDHLNRLLSSVMLTTEVKASVIQVYKTMLKRHPQQYAEDLLDLFLKLVPYLRGEHHVEDIMYRMNLERSSIMRVLDTFACVIAPFMRPEYV</sequence>
<dbReference type="Pfam" id="PF03666">
    <property type="entry name" value="NPR3"/>
    <property type="match status" value="1"/>
</dbReference>
<dbReference type="EMBL" id="UZAD01013636">
    <property type="protein sequence ID" value="VDN95571.1"/>
    <property type="molecule type" value="Genomic_DNA"/>
</dbReference>
<dbReference type="PANTHER" id="PTHR13153">
    <property type="entry name" value="CGTHBA PROTEIN -14 GENE PROTEIN"/>
    <property type="match status" value="1"/>
</dbReference>
<evidence type="ECO:0000313" key="6">
    <source>
        <dbReference type="WBParaSite" id="BPAG_0001445801-mRNA-1"/>
    </source>
</evidence>
<evidence type="ECO:0000256" key="1">
    <source>
        <dbReference type="ARBA" id="ARBA00010546"/>
    </source>
</evidence>
<dbReference type="InterPro" id="IPR056603">
    <property type="entry name" value="HTH_NPRL3"/>
</dbReference>
<keyword evidence="2" id="KW-0458">Lysosome</keyword>
<dbReference type="GO" id="GO:0034198">
    <property type="term" value="P:cellular response to amino acid starvation"/>
    <property type="evidence" value="ECO:0007669"/>
    <property type="project" value="UniProtKB-UniRule"/>
</dbReference>
<dbReference type="GO" id="GO:0005764">
    <property type="term" value="C:lysosome"/>
    <property type="evidence" value="ECO:0007669"/>
    <property type="project" value="UniProtKB-SubCell"/>
</dbReference>
<keyword evidence="5" id="KW-1185">Reference proteome</keyword>
<comment type="subcellular location">
    <subcellularLocation>
        <location evidence="2">Lysosome</location>
    </subcellularLocation>
</comment>
<dbReference type="AlphaFoldDB" id="A0A0N4TZI8"/>
<organism evidence="6">
    <name type="scientific">Brugia pahangi</name>
    <name type="common">Filarial nematode worm</name>
    <dbReference type="NCBI Taxonomy" id="6280"/>
    <lineage>
        <taxon>Eukaryota</taxon>
        <taxon>Metazoa</taxon>
        <taxon>Ecdysozoa</taxon>
        <taxon>Nematoda</taxon>
        <taxon>Chromadorea</taxon>
        <taxon>Rhabditida</taxon>
        <taxon>Spirurina</taxon>
        <taxon>Spiruromorpha</taxon>
        <taxon>Filarioidea</taxon>
        <taxon>Onchocercidae</taxon>
        <taxon>Brugia</taxon>
    </lineage>
</organism>
<evidence type="ECO:0000313" key="5">
    <source>
        <dbReference type="Proteomes" id="UP000278627"/>
    </source>
</evidence>
<feature type="domain" description="GATOR1 complex protein NPRL3 C-terminal HTH" evidence="3">
    <location>
        <begin position="456"/>
        <end position="504"/>
    </location>
</feature>
<dbReference type="GO" id="GO:1904262">
    <property type="term" value="P:negative regulation of TORC1 signaling"/>
    <property type="evidence" value="ECO:0007669"/>
    <property type="project" value="TreeGrafter"/>
</dbReference>
<accession>A0A0N4TZI8</accession>
<evidence type="ECO:0000259" key="3">
    <source>
        <dbReference type="Pfam" id="PF24064"/>
    </source>
</evidence>
<keyword evidence="2" id="KW-0732">Signal</keyword>
<dbReference type="PANTHER" id="PTHR13153:SF5">
    <property type="entry name" value="GATOR COMPLEX PROTEIN NPRL3"/>
    <property type="match status" value="1"/>
</dbReference>
<reference evidence="4 5" key="2">
    <citation type="submission" date="2018-11" db="EMBL/GenBank/DDBJ databases">
        <authorList>
            <consortium name="Pathogen Informatics"/>
        </authorList>
    </citation>
    <scope>NUCLEOTIDE SEQUENCE [LARGE SCALE GENOMIC DNA]</scope>
</reference>
<comment type="similarity">
    <text evidence="1 2">Belongs to the NPR3 family.</text>
</comment>
<dbReference type="Pfam" id="PF24064">
    <property type="entry name" value="HTH_NPRL3"/>
    <property type="match status" value="1"/>
</dbReference>
<dbReference type="STRING" id="6280.A0A0N4TZI8"/>
<protein>
    <recommendedName>
        <fullName evidence="2">GATOR complex protein NPRL3</fullName>
    </recommendedName>
    <alternativeName>
        <fullName evidence="2">Nitrogen permease regulator 3-like protein</fullName>
    </alternativeName>
</protein>